<dbReference type="Proteomes" id="UP001234178">
    <property type="component" value="Unassembled WGS sequence"/>
</dbReference>
<sequence length="245" mass="26899">MILLPNGCRSLLLLGFVSPVLYFSSLFRSAFPQRSTARPRPPLGCTPDLGYTPTTPCHEPSPSVSDSLPAPYVLLSYHLLPAILAPPVSCRTLRLPVHFSASCQQLWLTVHFSASCRKLRLTVHCPDSCRTLRLTVTSPLLAELFGSRFTAPILADHFGSRFPLSTFPQCTRLPRLKPFHLFPPGVSPSLCFPRLPYGRSRDPVPQQFKGSLTATASVAQNRTETQPQKRLTGGSASPPCNSTLY</sequence>
<evidence type="ECO:0000256" key="1">
    <source>
        <dbReference type="SAM" id="MobiDB-lite"/>
    </source>
</evidence>
<keyword evidence="3" id="KW-1185">Reference proteome</keyword>
<dbReference type="EMBL" id="JAOYFB010000004">
    <property type="protein sequence ID" value="KAK4013325.1"/>
    <property type="molecule type" value="Genomic_DNA"/>
</dbReference>
<comment type="caution">
    <text evidence="2">The sequence shown here is derived from an EMBL/GenBank/DDBJ whole genome shotgun (WGS) entry which is preliminary data.</text>
</comment>
<protein>
    <recommendedName>
        <fullName evidence="4">Secreted protein</fullName>
    </recommendedName>
</protein>
<evidence type="ECO:0000313" key="2">
    <source>
        <dbReference type="EMBL" id="KAK4013325.1"/>
    </source>
</evidence>
<evidence type="ECO:0008006" key="4">
    <source>
        <dbReference type="Google" id="ProtNLM"/>
    </source>
</evidence>
<evidence type="ECO:0000313" key="3">
    <source>
        <dbReference type="Proteomes" id="UP001234178"/>
    </source>
</evidence>
<name>A0ABQ9ZK65_9CRUS</name>
<reference evidence="2 3" key="1">
    <citation type="journal article" date="2023" name="Nucleic Acids Res.">
        <title>The hologenome of Daphnia magna reveals possible DNA methylation and microbiome-mediated evolution of the host genome.</title>
        <authorList>
            <person name="Chaturvedi A."/>
            <person name="Li X."/>
            <person name="Dhandapani V."/>
            <person name="Marshall H."/>
            <person name="Kissane S."/>
            <person name="Cuenca-Cambronero M."/>
            <person name="Asole G."/>
            <person name="Calvet F."/>
            <person name="Ruiz-Romero M."/>
            <person name="Marangio P."/>
            <person name="Guigo R."/>
            <person name="Rago D."/>
            <person name="Mirbahai L."/>
            <person name="Eastwood N."/>
            <person name="Colbourne J.K."/>
            <person name="Zhou J."/>
            <person name="Mallon E."/>
            <person name="Orsini L."/>
        </authorList>
    </citation>
    <scope>NUCLEOTIDE SEQUENCE [LARGE SCALE GENOMIC DNA]</scope>
    <source>
        <strain evidence="2">LRV0_1</strain>
    </source>
</reference>
<accession>A0ABQ9ZK65</accession>
<gene>
    <name evidence="2" type="ORF">OUZ56_025559</name>
</gene>
<proteinExistence type="predicted"/>
<feature type="region of interest" description="Disordered" evidence="1">
    <location>
        <begin position="216"/>
        <end position="245"/>
    </location>
</feature>
<organism evidence="2 3">
    <name type="scientific">Daphnia magna</name>
    <dbReference type="NCBI Taxonomy" id="35525"/>
    <lineage>
        <taxon>Eukaryota</taxon>
        <taxon>Metazoa</taxon>
        <taxon>Ecdysozoa</taxon>
        <taxon>Arthropoda</taxon>
        <taxon>Crustacea</taxon>
        <taxon>Branchiopoda</taxon>
        <taxon>Diplostraca</taxon>
        <taxon>Cladocera</taxon>
        <taxon>Anomopoda</taxon>
        <taxon>Daphniidae</taxon>
        <taxon>Daphnia</taxon>
    </lineage>
</organism>